<evidence type="ECO:0000313" key="3">
    <source>
        <dbReference type="EMBL" id="CAK0783912.1"/>
    </source>
</evidence>
<protein>
    <submittedName>
        <fullName evidence="3">Uncharacterized protein</fullName>
    </submittedName>
</protein>
<proteinExistence type="predicted"/>
<sequence length="119" mass="13869">MARTAGAIDVKTARQRRTMRPREEGHQATVAGTLTPMRSNSHLLLLRELRQHRQALKVASSFINSSTLARRVRDLQDEHAELESYRQMLRQVMDFNRQKRQVRERHLAVIPESDCEHDA</sequence>
<feature type="region of interest" description="Disordered" evidence="2">
    <location>
        <begin position="1"/>
        <end position="27"/>
    </location>
</feature>
<feature type="coiled-coil region" evidence="1">
    <location>
        <begin position="72"/>
        <end position="105"/>
    </location>
</feature>
<evidence type="ECO:0000313" key="4">
    <source>
        <dbReference type="Proteomes" id="UP001314263"/>
    </source>
</evidence>
<evidence type="ECO:0000256" key="1">
    <source>
        <dbReference type="SAM" id="Coils"/>
    </source>
</evidence>
<name>A0AAV1ICE3_9CHLO</name>
<accession>A0AAV1ICE3</accession>
<gene>
    <name evidence="3" type="ORF">CVIRNUC_007112</name>
</gene>
<organism evidence="3 4">
    <name type="scientific">Coccomyxa viridis</name>
    <dbReference type="NCBI Taxonomy" id="1274662"/>
    <lineage>
        <taxon>Eukaryota</taxon>
        <taxon>Viridiplantae</taxon>
        <taxon>Chlorophyta</taxon>
        <taxon>core chlorophytes</taxon>
        <taxon>Trebouxiophyceae</taxon>
        <taxon>Trebouxiophyceae incertae sedis</taxon>
        <taxon>Coccomyxaceae</taxon>
        <taxon>Coccomyxa</taxon>
    </lineage>
</organism>
<dbReference type="Proteomes" id="UP001314263">
    <property type="component" value="Unassembled WGS sequence"/>
</dbReference>
<keyword evidence="4" id="KW-1185">Reference proteome</keyword>
<dbReference type="EMBL" id="CAUYUE010000009">
    <property type="protein sequence ID" value="CAK0783912.1"/>
    <property type="molecule type" value="Genomic_DNA"/>
</dbReference>
<evidence type="ECO:0000256" key="2">
    <source>
        <dbReference type="SAM" id="MobiDB-lite"/>
    </source>
</evidence>
<dbReference type="AlphaFoldDB" id="A0AAV1ICE3"/>
<reference evidence="3 4" key="1">
    <citation type="submission" date="2023-10" db="EMBL/GenBank/DDBJ databases">
        <authorList>
            <person name="Maclean D."/>
            <person name="Macfadyen A."/>
        </authorList>
    </citation>
    <scope>NUCLEOTIDE SEQUENCE [LARGE SCALE GENOMIC DNA]</scope>
</reference>
<comment type="caution">
    <text evidence="3">The sequence shown here is derived from an EMBL/GenBank/DDBJ whole genome shotgun (WGS) entry which is preliminary data.</text>
</comment>
<keyword evidence="1" id="KW-0175">Coiled coil</keyword>